<organism evidence="5 6">
    <name type="scientific">Planotetraspora thailandica</name>
    <dbReference type="NCBI Taxonomy" id="487172"/>
    <lineage>
        <taxon>Bacteria</taxon>
        <taxon>Bacillati</taxon>
        <taxon>Actinomycetota</taxon>
        <taxon>Actinomycetes</taxon>
        <taxon>Streptosporangiales</taxon>
        <taxon>Streptosporangiaceae</taxon>
        <taxon>Planotetraspora</taxon>
    </lineage>
</organism>
<keyword evidence="2" id="KW-0547">Nucleotide-binding</keyword>
<evidence type="ECO:0000313" key="5">
    <source>
        <dbReference type="EMBL" id="GII56414.1"/>
    </source>
</evidence>
<keyword evidence="1" id="KW-0436">Ligase</keyword>
<evidence type="ECO:0000256" key="3">
    <source>
        <dbReference type="ARBA" id="ARBA00022840"/>
    </source>
</evidence>
<evidence type="ECO:0000256" key="2">
    <source>
        <dbReference type="ARBA" id="ARBA00022741"/>
    </source>
</evidence>
<proteinExistence type="predicted"/>
<name>A0A8J3V9A2_9ACTN</name>
<dbReference type="GO" id="GO:0006420">
    <property type="term" value="P:arginyl-tRNA aminoacylation"/>
    <property type="evidence" value="ECO:0007669"/>
    <property type="project" value="InterPro"/>
</dbReference>
<reference evidence="5" key="1">
    <citation type="submission" date="2021-01" db="EMBL/GenBank/DDBJ databases">
        <title>Whole genome shotgun sequence of Planotetraspora thailandica NBRC 104271.</title>
        <authorList>
            <person name="Komaki H."/>
            <person name="Tamura T."/>
        </authorList>
    </citation>
    <scope>NUCLEOTIDE SEQUENCE</scope>
    <source>
        <strain evidence="5">NBRC 104271</strain>
    </source>
</reference>
<dbReference type="InterPro" id="IPR009080">
    <property type="entry name" value="tRNAsynth_Ia_anticodon-bd"/>
</dbReference>
<dbReference type="Proteomes" id="UP000605992">
    <property type="component" value="Unassembled WGS sequence"/>
</dbReference>
<dbReference type="AlphaFoldDB" id="A0A8J3V9A2"/>
<evidence type="ECO:0000259" key="4">
    <source>
        <dbReference type="SMART" id="SM00836"/>
    </source>
</evidence>
<dbReference type="Gene3D" id="1.10.730.10">
    <property type="entry name" value="Isoleucyl-tRNA Synthetase, Domain 1"/>
    <property type="match status" value="1"/>
</dbReference>
<dbReference type="GO" id="GO:0005524">
    <property type="term" value="F:ATP binding"/>
    <property type="evidence" value="ECO:0007669"/>
    <property type="project" value="UniProtKB-KW"/>
</dbReference>
<evidence type="ECO:0000256" key="1">
    <source>
        <dbReference type="ARBA" id="ARBA00022598"/>
    </source>
</evidence>
<accession>A0A8J3V9A2</accession>
<sequence length="224" mass="23699">MTPARLGLILGTPPVPQGSWDREALVVSAAALQAAYGGPPRDAAERIAAELRDQDGVARVGVRPGGLLDIVLAVPGEIAREIVSGSAGPVGSVGVPAWPDFPRTWDNPGFVVRFAHARAAATLRWARDLGVPWDGFRPELLRAPCDLAVLRVLAELPSRKGAAAGAWPAYAERLALAYHDAHERSPAVPMGDRAPGEVHTARLWLARAVQVALTGLFGELPSRM</sequence>
<gene>
    <name evidence="5" type="ORF">Pth03_48030</name>
</gene>
<dbReference type="InterPro" id="IPR008909">
    <property type="entry name" value="DALR_anticod-bd"/>
</dbReference>
<dbReference type="SUPFAM" id="SSF47323">
    <property type="entry name" value="Anticodon-binding domain of a subclass of class I aminoacyl-tRNA synthetases"/>
    <property type="match status" value="1"/>
</dbReference>
<dbReference type="SMART" id="SM00836">
    <property type="entry name" value="DALR_1"/>
    <property type="match status" value="1"/>
</dbReference>
<dbReference type="RefSeq" id="WP_203946566.1">
    <property type="nucleotide sequence ID" value="NZ_BOOR01000036.1"/>
</dbReference>
<evidence type="ECO:0000313" key="6">
    <source>
        <dbReference type="Proteomes" id="UP000605992"/>
    </source>
</evidence>
<dbReference type="GO" id="GO:0004814">
    <property type="term" value="F:arginine-tRNA ligase activity"/>
    <property type="evidence" value="ECO:0007669"/>
    <property type="project" value="InterPro"/>
</dbReference>
<keyword evidence="6" id="KW-1185">Reference proteome</keyword>
<protein>
    <recommendedName>
        <fullName evidence="4">DALR anticodon binding domain-containing protein</fullName>
    </recommendedName>
</protein>
<feature type="domain" description="DALR anticodon binding" evidence="4">
    <location>
        <begin position="112"/>
        <end position="224"/>
    </location>
</feature>
<comment type="caution">
    <text evidence="5">The sequence shown here is derived from an EMBL/GenBank/DDBJ whole genome shotgun (WGS) entry which is preliminary data.</text>
</comment>
<keyword evidence="3" id="KW-0067">ATP-binding</keyword>
<dbReference type="EMBL" id="BOOR01000036">
    <property type="protein sequence ID" value="GII56414.1"/>
    <property type="molecule type" value="Genomic_DNA"/>
</dbReference>